<reference evidence="2" key="1">
    <citation type="journal article" date="2023" name="G3 (Bethesda)">
        <title>Genome assembly and association tests identify interacting loci associated with vigor, precocity, and sex in interspecific pistachio rootstocks.</title>
        <authorList>
            <person name="Palmer W."/>
            <person name="Jacygrad E."/>
            <person name="Sagayaradj S."/>
            <person name="Cavanaugh K."/>
            <person name="Han R."/>
            <person name="Bertier L."/>
            <person name="Beede B."/>
            <person name="Kafkas S."/>
            <person name="Golino D."/>
            <person name="Preece J."/>
            <person name="Michelmore R."/>
        </authorList>
    </citation>
    <scope>NUCLEOTIDE SEQUENCE [LARGE SCALE GENOMIC DNA]</scope>
</reference>
<gene>
    <name evidence="1" type="ORF">Patl1_08722</name>
</gene>
<keyword evidence="2" id="KW-1185">Reference proteome</keyword>
<dbReference type="EMBL" id="CM047906">
    <property type="protein sequence ID" value="KAJ0087286.1"/>
    <property type="molecule type" value="Genomic_DNA"/>
</dbReference>
<dbReference type="Proteomes" id="UP001164250">
    <property type="component" value="Chromosome 10"/>
</dbReference>
<proteinExistence type="predicted"/>
<accession>A0ACC1AKT9</accession>
<sequence>MGEKARTNDMDPATGTGLYPSHRCKTIHLVRHAQGIHNVAGEKGHDAYMSYDYFDAYLTPLGWQQVTT</sequence>
<evidence type="ECO:0000313" key="2">
    <source>
        <dbReference type="Proteomes" id="UP001164250"/>
    </source>
</evidence>
<comment type="caution">
    <text evidence="1">The sequence shown here is derived from an EMBL/GenBank/DDBJ whole genome shotgun (WGS) entry which is preliminary data.</text>
</comment>
<protein>
    <submittedName>
        <fullName evidence="1">Uncharacterized protein</fullName>
    </submittedName>
</protein>
<evidence type="ECO:0000313" key="1">
    <source>
        <dbReference type="EMBL" id="KAJ0087286.1"/>
    </source>
</evidence>
<name>A0ACC1AKT9_9ROSI</name>
<organism evidence="1 2">
    <name type="scientific">Pistacia atlantica</name>
    <dbReference type="NCBI Taxonomy" id="434234"/>
    <lineage>
        <taxon>Eukaryota</taxon>
        <taxon>Viridiplantae</taxon>
        <taxon>Streptophyta</taxon>
        <taxon>Embryophyta</taxon>
        <taxon>Tracheophyta</taxon>
        <taxon>Spermatophyta</taxon>
        <taxon>Magnoliopsida</taxon>
        <taxon>eudicotyledons</taxon>
        <taxon>Gunneridae</taxon>
        <taxon>Pentapetalae</taxon>
        <taxon>rosids</taxon>
        <taxon>malvids</taxon>
        <taxon>Sapindales</taxon>
        <taxon>Anacardiaceae</taxon>
        <taxon>Pistacia</taxon>
    </lineage>
</organism>